<dbReference type="GO" id="GO:0016787">
    <property type="term" value="F:hydrolase activity"/>
    <property type="evidence" value="ECO:0007669"/>
    <property type="project" value="UniProtKB-KW"/>
</dbReference>
<proteinExistence type="predicted"/>
<dbReference type="Gene3D" id="3.90.850.10">
    <property type="entry name" value="Fumarylacetoacetase-like, C-terminal domain"/>
    <property type="match status" value="1"/>
</dbReference>
<dbReference type="SUPFAM" id="SSF56529">
    <property type="entry name" value="FAH"/>
    <property type="match status" value="1"/>
</dbReference>
<evidence type="ECO:0000259" key="1">
    <source>
        <dbReference type="Pfam" id="PF01557"/>
    </source>
</evidence>
<dbReference type="PANTHER" id="PTHR43211">
    <property type="entry name" value="FUMARYLACETOACETATE HYDROLASE"/>
    <property type="match status" value="1"/>
</dbReference>
<feature type="domain" description="Fumarylacetoacetase-like C-terminal" evidence="1">
    <location>
        <begin position="172"/>
        <end position="407"/>
    </location>
</feature>
<reference evidence="3" key="1">
    <citation type="submission" date="2016-10" db="EMBL/GenBank/DDBJ databases">
        <authorList>
            <person name="Varghese N."/>
            <person name="Submissions S."/>
        </authorList>
    </citation>
    <scope>NUCLEOTIDE SEQUENCE [LARGE SCALE GENOMIC DNA]</scope>
    <source>
        <strain evidence="3">DSM 527</strain>
    </source>
</reference>
<accession>A0A1G7ITU8</accession>
<dbReference type="STRING" id="104663.SAMN04488121_101968"/>
<keyword evidence="2" id="KW-0378">Hydrolase</keyword>
<dbReference type="AlphaFoldDB" id="A0A1G7ITU8"/>
<organism evidence="2 3">
    <name type="scientific">Chitinophaga filiformis</name>
    <name type="common">Myxococcus filiformis</name>
    <name type="synonym">Flexibacter filiformis</name>
    <dbReference type="NCBI Taxonomy" id="104663"/>
    <lineage>
        <taxon>Bacteria</taxon>
        <taxon>Pseudomonadati</taxon>
        <taxon>Bacteroidota</taxon>
        <taxon>Chitinophagia</taxon>
        <taxon>Chitinophagales</taxon>
        <taxon>Chitinophagaceae</taxon>
        <taxon>Chitinophaga</taxon>
    </lineage>
</organism>
<dbReference type="EMBL" id="FNBN01000001">
    <property type="protein sequence ID" value="SDF15729.1"/>
    <property type="molecule type" value="Genomic_DNA"/>
</dbReference>
<dbReference type="PANTHER" id="PTHR43211:SF1">
    <property type="entry name" value="BLL6422 PROTEIN"/>
    <property type="match status" value="1"/>
</dbReference>
<evidence type="ECO:0000313" key="3">
    <source>
        <dbReference type="Proteomes" id="UP000199045"/>
    </source>
</evidence>
<protein>
    <submittedName>
        <fullName evidence="2">Fumarylacetoacetate hydrolase</fullName>
    </submittedName>
</protein>
<dbReference type="Pfam" id="PF01557">
    <property type="entry name" value="FAA_hydrolase"/>
    <property type="match status" value="1"/>
</dbReference>
<gene>
    <name evidence="2" type="ORF">SAMN04488121_101968</name>
</gene>
<dbReference type="InterPro" id="IPR036663">
    <property type="entry name" value="Fumarylacetoacetase_C_sf"/>
</dbReference>
<sequence length="420" mass="47089">MIPLFIELQEQYIPASDNSLCNINRINSHTILNYLWPPIYTDDIYSHYPHTPTDFFTASPTQKAFTYSDVILPIFTDHTTRTNCIMKLVTYLRDEVDQLAILVGDQLYNTQDLDPQLPGNMQHFLLMWEEVIGIAREAEAQLKAGKTVGNATPIPYQSVDILAPVPFPTSCRDGYAFRQHVAAARRNRRIEMIPEFDQYPIFYFTNHNAIQGPGDIYCMPDHFDKLDFELEAAVVICKPGRNIPAAEADNYIAGFMIMNDMSARTLQMEEMKLNLGPAKGKDFSTVIGPMLVTPDELEHLLIPARPGHTGKNYNLKMTCRVNGVQVSEGNMGDMDWTFAEIIERCAYGANILPGDVIGSGTVGTGCFLELNGTGKLNDPNYQEQWLKPGDVVEMTIDGLGTLTNTIVEEDSTFSILQLKK</sequence>
<name>A0A1G7ITU8_CHIFI</name>
<evidence type="ECO:0000313" key="2">
    <source>
        <dbReference type="EMBL" id="SDF15729.1"/>
    </source>
</evidence>
<dbReference type="InterPro" id="IPR011234">
    <property type="entry name" value="Fumarylacetoacetase-like_C"/>
</dbReference>
<dbReference type="Proteomes" id="UP000199045">
    <property type="component" value="Unassembled WGS sequence"/>
</dbReference>